<feature type="domain" description="VTT" evidence="11">
    <location>
        <begin position="67"/>
        <end position="183"/>
    </location>
</feature>
<evidence type="ECO:0000256" key="2">
    <source>
        <dbReference type="ARBA" id="ARBA00007532"/>
    </source>
</evidence>
<dbReference type="SUPFAM" id="SSF51905">
    <property type="entry name" value="FAD/NAD(P)-binding domain"/>
    <property type="match status" value="1"/>
</dbReference>
<dbReference type="Gene3D" id="3.50.50.60">
    <property type="entry name" value="FAD/NAD(P)-binding domain"/>
    <property type="match status" value="2"/>
</dbReference>
<keyword evidence="5" id="KW-0274">FAD</keyword>
<protein>
    <submittedName>
        <fullName evidence="12">FAD-dependent oxidoreductase</fullName>
    </submittedName>
</protein>
<dbReference type="FunFam" id="3.30.390.30:FF:000001">
    <property type="entry name" value="Dihydrolipoyl dehydrogenase"/>
    <property type="match status" value="1"/>
</dbReference>
<keyword evidence="13" id="KW-1185">Reference proteome</keyword>
<comment type="caution">
    <text evidence="12">The sequence shown here is derived from an EMBL/GenBank/DDBJ whole genome shotgun (WGS) entry which is preliminary data.</text>
</comment>
<feature type="transmembrane region" description="Helical" evidence="8">
    <location>
        <begin position="195"/>
        <end position="218"/>
    </location>
</feature>
<dbReference type="InterPro" id="IPR023753">
    <property type="entry name" value="FAD/NAD-binding_dom"/>
</dbReference>
<feature type="transmembrane region" description="Helical" evidence="8">
    <location>
        <begin position="133"/>
        <end position="154"/>
    </location>
</feature>
<dbReference type="InterPro" id="IPR036188">
    <property type="entry name" value="FAD/NAD-bd_sf"/>
</dbReference>
<evidence type="ECO:0000313" key="12">
    <source>
        <dbReference type="EMBL" id="MCJ0973160.1"/>
    </source>
</evidence>
<comment type="similarity">
    <text evidence="2">Belongs to the class-I pyridine nucleotide-disulfide oxidoreductase family.</text>
</comment>
<feature type="transmembrane region" description="Helical" evidence="8">
    <location>
        <begin position="49"/>
        <end position="82"/>
    </location>
</feature>
<keyword evidence="4" id="KW-0285">Flavoprotein</keyword>
<keyword evidence="8" id="KW-0472">Membrane</keyword>
<dbReference type="AlphaFoldDB" id="A0A9X2AS10"/>
<proteinExistence type="inferred from homology"/>
<dbReference type="Pfam" id="PF09335">
    <property type="entry name" value="VTT_dom"/>
    <property type="match status" value="1"/>
</dbReference>
<accession>A0A9X2AS10</accession>
<evidence type="ECO:0000259" key="9">
    <source>
        <dbReference type="Pfam" id="PF02852"/>
    </source>
</evidence>
<dbReference type="PRINTS" id="PR00411">
    <property type="entry name" value="PNDRDTASEI"/>
</dbReference>
<dbReference type="PANTHER" id="PTHR43014:SF2">
    <property type="entry name" value="MERCURIC REDUCTASE"/>
    <property type="match status" value="1"/>
</dbReference>
<dbReference type="EMBL" id="JALGRD010000003">
    <property type="protein sequence ID" value="MCJ0973160.1"/>
    <property type="molecule type" value="Genomic_DNA"/>
</dbReference>
<dbReference type="Pfam" id="PF02852">
    <property type="entry name" value="Pyr_redox_dim"/>
    <property type="match status" value="1"/>
</dbReference>
<evidence type="ECO:0000256" key="3">
    <source>
        <dbReference type="ARBA" id="ARBA00011738"/>
    </source>
</evidence>
<gene>
    <name evidence="12" type="ORF">MST27_07225</name>
</gene>
<feature type="domain" description="Pyridine nucleotide-disulphide oxidoreductase dimerisation" evidence="9">
    <location>
        <begin position="578"/>
        <end position="684"/>
    </location>
</feature>
<evidence type="ECO:0000256" key="7">
    <source>
        <dbReference type="SAM" id="MobiDB-lite"/>
    </source>
</evidence>
<evidence type="ECO:0000256" key="4">
    <source>
        <dbReference type="ARBA" id="ARBA00022630"/>
    </source>
</evidence>
<organism evidence="12 13">
    <name type="scientific">Stutzerimonas marianensis</name>
    <dbReference type="NCBI Taxonomy" id="2929513"/>
    <lineage>
        <taxon>Bacteria</taxon>
        <taxon>Pseudomonadati</taxon>
        <taxon>Pseudomonadota</taxon>
        <taxon>Gammaproteobacteria</taxon>
        <taxon>Pseudomonadales</taxon>
        <taxon>Pseudomonadaceae</taxon>
        <taxon>Stutzerimonas</taxon>
    </lineage>
</organism>
<dbReference type="Pfam" id="PF07992">
    <property type="entry name" value="Pyr_redox_2"/>
    <property type="match status" value="1"/>
</dbReference>
<dbReference type="RefSeq" id="WP_243605325.1">
    <property type="nucleotide sequence ID" value="NZ_JALGRD010000003.1"/>
</dbReference>
<feature type="region of interest" description="Disordered" evidence="7">
    <location>
        <begin position="710"/>
        <end position="733"/>
    </location>
</feature>
<dbReference type="GO" id="GO:0003955">
    <property type="term" value="F:NAD(P)H dehydrogenase (quinone) activity"/>
    <property type="evidence" value="ECO:0007669"/>
    <property type="project" value="TreeGrafter"/>
</dbReference>
<dbReference type="PANTHER" id="PTHR43014">
    <property type="entry name" value="MERCURIC REDUCTASE"/>
    <property type="match status" value="1"/>
</dbReference>
<evidence type="ECO:0000256" key="8">
    <source>
        <dbReference type="SAM" id="Phobius"/>
    </source>
</evidence>
<feature type="transmembrane region" description="Helical" evidence="8">
    <location>
        <begin position="238"/>
        <end position="257"/>
    </location>
</feature>
<feature type="transmembrane region" description="Helical" evidence="8">
    <location>
        <begin position="6"/>
        <end position="28"/>
    </location>
</feature>
<evidence type="ECO:0000259" key="10">
    <source>
        <dbReference type="Pfam" id="PF07992"/>
    </source>
</evidence>
<dbReference type="PRINTS" id="PR00368">
    <property type="entry name" value="FADPNR"/>
</dbReference>
<keyword evidence="8" id="KW-1133">Transmembrane helix</keyword>
<dbReference type="Proteomes" id="UP001139682">
    <property type="component" value="Unassembled WGS sequence"/>
</dbReference>
<dbReference type="InterPro" id="IPR016156">
    <property type="entry name" value="FAD/NAD-linked_Rdtase_dimer_sf"/>
</dbReference>
<dbReference type="GO" id="GO:0050660">
    <property type="term" value="F:flavin adenine dinucleotide binding"/>
    <property type="evidence" value="ECO:0007669"/>
    <property type="project" value="TreeGrafter"/>
</dbReference>
<evidence type="ECO:0000313" key="13">
    <source>
        <dbReference type="Proteomes" id="UP001139682"/>
    </source>
</evidence>
<dbReference type="InterPro" id="IPR004099">
    <property type="entry name" value="Pyr_nucl-diS_OxRdtase_dimer"/>
</dbReference>
<dbReference type="GO" id="GO:0005886">
    <property type="term" value="C:plasma membrane"/>
    <property type="evidence" value="ECO:0007669"/>
    <property type="project" value="UniProtKB-ARBA"/>
</dbReference>
<dbReference type="Gene3D" id="3.30.390.30">
    <property type="match status" value="1"/>
</dbReference>
<dbReference type="InterPro" id="IPR032816">
    <property type="entry name" value="VTT_dom"/>
</dbReference>
<evidence type="ECO:0000256" key="1">
    <source>
        <dbReference type="ARBA" id="ARBA00001974"/>
    </source>
</evidence>
<evidence type="ECO:0000259" key="11">
    <source>
        <dbReference type="Pfam" id="PF09335"/>
    </source>
</evidence>
<name>A0A9X2AS10_9GAMM</name>
<dbReference type="SUPFAM" id="SSF55424">
    <property type="entry name" value="FAD/NAD-linked reductases, dimerisation (C-terminal) domain"/>
    <property type="match status" value="1"/>
</dbReference>
<comment type="subunit">
    <text evidence="3">Homodimer.</text>
</comment>
<keyword evidence="6" id="KW-0560">Oxidoreductase</keyword>
<feature type="transmembrane region" description="Helical" evidence="8">
    <location>
        <begin position="88"/>
        <end position="109"/>
    </location>
</feature>
<comment type="cofactor">
    <cofactor evidence="1">
        <name>FAD</name>
        <dbReference type="ChEBI" id="CHEBI:57692"/>
    </cofactor>
</comment>
<sequence>MKLTRILIVLAFVVGAVCFFWFDLGEYLTLETIQSRSGALRDQVQAHPWWAATVFFTAYVALTVLSFPGTVVLTILAGALFGLLGGTLLVSFASNLGALIAMLISRFLLRDWVQRRFSKQIASINRGLERDGAFYLFSLRLIPIVPFVLLNPALGLTRVGIWTFWWTTQAGMLPGNVVYVNAGLQLSRIREISDILSPSMIGTLVLLAVFPLAATRLLTLYKARKAFRGWSKPKGFDYNLLVIGAGSGGLTAARIAASLKARVGLVERGQLGGAALHSGSVPARALMRAANMTHALRRGDTLGEGQCPDVDFAKVMRQVRHTLGEAQARVTVDAYEEMGVRVLEGEARLTSPWTVEVGDRAISTRAVILATGSHAYLPPIPGIDEVDPLTSENLWELQERPDRLLVLGSDGNACELAQAMQRLGCQVTMVFEQEQLLEGFEPQARQAIAEALEADGVRLLPQHSAERFERAGASHRLICAAGEGGASPAVDFDRVLIALGRQACLDDLGLDTLGLSTREDGSLEVDEYLATRYPNIYAVGAVAGPDTTTHEAAHRAGFATRNALFSGLRRVAVSDRVVPRAAYTSPEVAMVGLTEEQAQAVQQEYEVTLIPLESMATAYLSAGNRGFVKVLTDQGRDRILGATFVGDGASEALGVLVVAMKHKLGLNKLHKVVHLNPTLAEASVAVAEAWRQAHGAKRPLAWSERLQRWRRGKANRQSHTNGDAEAKQPNTAV</sequence>
<evidence type="ECO:0000256" key="5">
    <source>
        <dbReference type="ARBA" id="ARBA00022827"/>
    </source>
</evidence>
<keyword evidence="8" id="KW-0812">Transmembrane</keyword>
<evidence type="ECO:0000256" key="6">
    <source>
        <dbReference type="ARBA" id="ARBA00023002"/>
    </source>
</evidence>
<reference evidence="12" key="1">
    <citation type="submission" date="2022-03" db="EMBL/GenBank/DDBJ databases">
        <title>Pseudomonas marianensis sp. nov., a marine bacterium isolated from deep-sea sediments of the Mariana Trench.</title>
        <authorList>
            <person name="Wei Y."/>
        </authorList>
    </citation>
    <scope>NUCLEOTIDE SEQUENCE</scope>
    <source>
        <strain evidence="12">PS1</strain>
    </source>
</reference>
<feature type="domain" description="FAD/NAD(P)-binding" evidence="10">
    <location>
        <begin position="238"/>
        <end position="555"/>
    </location>
</feature>